<feature type="region of interest" description="Disordered" evidence="1">
    <location>
        <begin position="1"/>
        <end position="50"/>
    </location>
</feature>
<evidence type="ECO:0000256" key="1">
    <source>
        <dbReference type="SAM" id="MobiDB-lite"/>
    </source>
</evidence>
<name>A0A6J8CLB4_MYTCO</name>
<accession>A0A6J8CLB4</accession>
<dbReference type="EMBL" id="CACVKT020005609">
    <property type="protein sequence ID" value="CAC5396366.1"/>
    <property type="molecule type" value="Genomic_DNA"/>
</dbReference>
<evidence type="ECO:0000313" key="2">
    <source>
        <dbReference type="EMBL" id="CAC5396366.1"/>
    </source>
</evidence>
<proteinExistence type="predicted"/>
<keyword evidence="3" id="KW-1185">Reference proteome</keyword>
<protein>
    <submittedName>
        <fullName evidence="2">Uncharacterized protein</fullName>
    </submittedName>
</protein>
<sequence>MGASTQIGGGHGDATQIGDGTRASTQIGGGHGDVSQIGGRHRGASRIGGGLGAASQIEEAVGSLPDIPAFGAKENSQLTRTSMAPTITRRFRTHFDNPGTRGRRSVDFSLTGNNVKIGFDINLRLRQEMRKFSSLNSTPFKFDNFAITPIIIINKHKRNLNSGQDEIKNKEHLTLHFKLMDFPIVVDIWTTFL</sequence>
<organism evidence="2 3">
    <name type="scientific">Mytilus coruscus</name>
    <name type="common">Sea mussel</name>
    <dbReference type="NCBI Taxonomy" id="42192"/>
    <lineage>
        <taxon>Eukaryota</taxon>
        <taxon>Metazoa</taxon>
        <taxon>Spiralia</taxon>
        <taxon>Lophotrochozoa</taxon>
        <taxon>Mollusca</taxon>
        <taxon>Bivalvia</taxon>
        <taxon>Autobranchia</taxon>
        <taxon>Pteriomorphia</taxon>
        <taxon>Mytilida</taxon>
        <taxon>Mytiloidea</taxon>
        <taxon>Mytilidae</taxon>
        <taxon>Mytilinae</taxon>
        <taxon>Mytilus</taxon>
    </lineage>
</organism>
<evidence type="ECO:0000313" key="3">
    <source>
        <dbReference type="Proteomes" id="UP000507470"/>
    </source>
</evidence>
<gene>
    <name evidence="2" type="ORF">MCOR_30934</name>
</gene>
<dbReference type="Proteomes" id="UP000507470">
    <property type="component" value="Unassembled WGS sequence"/>
</dbReference>
<dbReference type="AlphaFoldDB" id="A0A6J8CLB4"/>
<reference evidence="2 3" key="1">
    <citation type="submission" date="2020-06" db="EMBL/GenBank/DDBJ databases">
        <authorList>
            <person name="Li R."/>
            <person name="Bekaert M."/>
        </authorList>
    </citation>
    <scope>NUCLEOTIDE SEQUENCE [LARGE SCALE GENOMIC DNA]</scope>
    <source>
        <strain evidence="3">wild</strain>
    </source>
</reference>